<feature type="region of interest" description="Disordered" evidence="6">
    <location>
        <begin position="188"/>
        <end position="314"/>
    </location>
</feature>
<dbReference type="GO" id="GO:0005634">
    <property type="term" value="C:nucleus"/>
    <property type="evidence" value="ECO:0007669"/>
    <property type="project" value="UniProtKB-SubCell"/>
</dbReference>
<evidence type="ECO:0000313" key="8">
    <source>
        <dbReference type="EMBL" id="EAY91148.1"/>
    </source>
</evidence>
<dbReference type="PANTHER" id="PTHR46807">
    <property type="entry name" value="TRANSCRIPTION FACTOR PIF3"/>
    <property type="match status" value="1"/>
</dbReference>
<dbReference type="Gene3D" id="4.10.280.10">
    <property type="entry name" value="Helix-loop-helix DNA-binding domain"/>
    <property type="match status" value="1"/>
</dbReference>
<evidence type="ECO:0000256" key="4">
    <source>
        <dbReference type="ARBA" id="ARBA00023163"/>
    </source>
</evidence>
<feature type="compositionally biased region" description="Acidic residues" evidence="6">
    <location>
        <begin position="267"/>
        <end position="279"/>
    </location>
</feature>
<reference evidence="8 9" key="1">
    <citation type="journal article" date="2005" name="PLoS Biol.">
        <title>The genomes of Oryza sativa: a history of duplications.</title>
        <authorList>
            <person name="Yu J."/>
            <person name="Wang J."/>
            <person name="Lin W."/>
            <person name="Li S."/>
            <person name="Li H."/>
            <person name="Zhou J."/>
            <person name="Ni P."/>
            <person name="Dong W."/>
            <person name="Hu S."/>
            <person name="Zeng C."/>
            <person name="Zhang J."/>
            <person name="Zhang Y."/>
            <person name="Li R."/>
            <person name="Xu Z."/>
            <person name="Li S."/>
            <person name="Li X."/>
            <person name="Zheng H."/>
            <person name="Cong L."/>
            <person name="Lin L."/>
            <person name="Yin J."/>
            <person name="Geng J."/>
            <person name="Li G."/>
            <person name="Shi J."/>
            <person name="Liu J."/>
            <person name="Lv H."/>
            <person name="Li J."/>
            <person name="Wang J."/>
            <person name="Deng Y."/>
            <person name="Ran L."/>
            <person name="Shi X."/>
            <person name="Wang X."/>
            <person name="Wu Q."/>
            <person name="Li C."/>
            <person name="Ren X."/>
            <person name="Wang J."/>
            <person name="Wang X."/>
            <person name="Li D."/>
            <person name="Liu D."/>
            <person name="Zhang X."/>
            <person name="Ji Z."/>
            <person name="Zhao W."/>
            <person name="Sun Y."/>
            <person name="Zhang Z."/>
            <person name="Bao J."/>
            <person name="Han Y."/>
            <person name="Dong L."/>
            <person name="Ji J."/>
            <person name="Chen P."/>
            <person name="Wu S."/>
            <person name="Liu J."/>
            <person name="Xiao Y."/>
            <person name="Bu D."/>
            <person name="Tan J."/>
            <person name="Yang L."/>
            <person name="Ye C."/>
            <person name="Zhang J."/>
            <person name="Xu J."/>
            <person name="Zhou Y."/>
            <person name="Yu Y."/>
            <person name="Zhang B."/>
            <person name="Zhuang S."/>
            <person name="Wei H."/>
            <person name="Liu B."/>
            <person name="Lei M."/>
            <person name="Yu H."/>
            <person name="Li Y."/>
            <person name="Xu H."/>
            <person name="Wei S."/>
            <person name="He X."/>
            <person name="Fang L."/>
            <person name="Zhang Z."/>
            <person name="Zhang Y."/>
            <person name="Huang X."/>
            <person name="Su Z."/>
            <person name="Tong W."/>
            <person name="Li J."/>
            <person name="Tong Z."/>
            <person name="Li S."/>
            <person name="Ye J."/>
            <person name="Wang L."/>
            <person name="Fang L."/>
            <person name="Lei T."/>
            <person name="Chen C."/>
            <person name="Chen H."/>
            <person name="Xu Z."/>
            <person name="Li H."/>
            <person name="Huang H."/>
            <person name="Zhang F."/>
            <person name="Xu H."/>
            <person name="Li N."/>
            <person name="Zhao C."/>
            <person name="Li S."/>
            <person name="Dong L."/>
            <person name="Huang Y."/>
            <person name="Li L."/>
            <person name="Xi Y."/>
            <person name="Qi Q."/>
            <person name="Li W."/>
            <person name="Zhang B."/>
            <person name="Hu W."/>
            <person name="Zhang Y."/>
            <person name="Tian X."/>
            <person name="Jiao Y."/>
            <person name="Liang X."/>
            <person name="Jin J."/>
            <person name="Gao L."/>
            <person name="Zheng W."/>
            <person name="Hao B."/>
            <person name="Liu S."/>
            <person name="Wang W."/>
            <person name="Yuan L."/>
            <person name="Cao M."/>
            <person name="McDermott J."/>
            <person name="Samudrala R."/>
            <person name="Wang J."/>
            <person name="Wong G.K."/>
            <person name="Yang H."/>
        </authorList>
    </citation>
    <scope>NUCLEOTIDE SEQUENCE [LARGE SCALE GENOMIC DNA]</scope>
    <source>
        <strain evidence="9">cv. 93-11</strain>
    </source>
</reference>
<evidence type="ECO:0000256" key="6">
    <source>
        <dbReference type="SAM" id="MobiDB-lite"/>
    </source>
</evidence>
<dbReference type="AlphaFoldDB" id="A2XJY8"/>
<dbReference type="InterPro" id="IPR047265">
    <property type="entry name" value="PIF1-like_bHLH"/>
</dbReference>
<name>A2XJY8_ORYSI</name>
<comment type="similarity">
    <text evidence="2">Belongs to the bHLH protein family.</text>
</comment>
<dbReference type="SMART" id="SM00353">
    <property type="entry name" value="HLH"/>
    <property type="match status" value="1"/>
</dbReference>
<dbReference type="FunFam" id="4.10.280.10:FF:000004">
    <property type="entry name" value="Basic helix-loop-helix transcription factor"/>
    <property type="match status" value="1"/>
</dbReference>
<dbReference type="InterPro" id="IPR044273">
    <property type="entry name" value="PIF3-like"/>
</dbReference>
<feature type="compositionally biased region" description="Polar residues" evidence="6">
    <location>
        <begin position="231"/>
        <end position="244"/>
    </location>
</feature>
<evidence type="ECO:0000259" key="7">
    <source>
        <dbReference type="PROSITE" id="PS50888"/>
    </source>
</evidence>
<gene>
    <name evidence="8" type="ORF">OsI_12756</name>
</gene>
<protein>
    <recommendedName>
        <fullName evidence="7">BHLH domain-containing protein</fullName>
    </recommendedName>
</protein>
<dbReference type="SUPFAM" id="SSF47459">
    <property type="entry name" value="HLH, helix-loop-helix DNA-binding domain"/>
    <property type="match status" value="1"/>
</dbReference>
<keyword evidence="5" id="KW-0539">Nucleus</keyword>
<accession>A2XJY8</accession>
<feature type="compositionally biased region" description="Low complexity" evidence="6">
    <location>
        <begin position="245"/>
        <end position="257"/>
    </location>
</feature>
<dbReference type="EMBL" id="CM000128">
    <property type="protein sequence ID" value="EAY91148.1"/>
    <property type="molecule type" value="Genomic_DNA"/>
</dbReference>
<evidence type="ECO:0000313" key="9">
    <source>
        <dbReference type="Proteomes" id="UP000007015"/>
    </source>
</evidence>
<sequence length="469" mass="49451">MNQFVPDWSNMGDASRTLGEDDNLIELLWCNGHVVMQSQNHHRKLPPRPPEKAAAAAAVQEDEAGLWFPFALADSLEKDIFSDLFYEAPVAATAAAAPAGPGAGADGEGKTCKGDAAMAEEERGGPGAAQQTMSLADGGDNAGDLSELVRARRSSGGAVRRKAEAGGGGGGASSSMLSAIGSSICGSNQVQVQQRTASEPGRRGAPPSAVGSANAIPCGGRDHGHGHEATTVASSSGRSNCCFGTNTTTEPTSTSNRSSKRKRLDTTEDSESPSEDAESESAALARKPPAKMTTARRSRAAEVHNLSERRRRDRINEKMRALQELIPHCNKTDKASMLDEAIEYLKSLQLQLQMMWMGSGMAPPVMFPGVHQYLPRMGVGMGAAAAAMPRMPFMAAPQPVVPTPPVNHLAHGSPGYRGHMPAAAAAAVGLAEPYAHYLGVNHLQPAADPGSGMGSFYFYFYFYFYFSSD</sequence>
<feature type="domain" description="BHLH" evidence="7">
    <location>
        <begin position="299"/>
        <end position="348"/>
    </location>
</feature>
<evidence type="ECO:0000256" key="2">
    <source>
        <dbReference type="ARBA" id="ARBA00005510"/>
    </source>
</evidence>
<dbReference type="InterPro" id="IPR036638">
    <property type="entry name" value="HLH_DNA-bd_sf"/>
</dbReference>
<proteinExistence type="inferred from homology"/>
<feature type="compositionally biased region" description="Basic and acidic residues" evidence="6">
    <location>
        <begin position="299"/>
        <end position="314"/>
    </location>
</feature>
<evidence type="ECO:0000256" key="1">
    <source>
        <dbReference type="ARBA" id="ARBA00004123"/>
    </source>
</evidence>
<evidence type="ECO:0000256" key="5">
    <source>
        <dbReference type="ARBA" id="ARBA00023242"/>
    </source>
</evidence>
<dbReference type="PANTHER" id="PTHR46807:SF7">
    <property type="entry name" value="BHLH DOMAIN-CONTAINING PROTEIN"/>
    <property type="match status" value="1"/>
</dbReference>
<feature type="region of interest" description="Disordered" evidence="6">
    <location>
        <begin position="119"/>
        <end position="174"/>
    </location>
</feature>
<dbReference type="PROSITE" id="PS50888">
    <property type="entry name" value="BHLH"/>
    <property type="match status" value="1"/>
</dbReference>
<dbReference type="OMA" id="AAMCQNS"/>
<dbReference type="Pfam" id="PF00010">
    <property type="entry name" value="HLH"/>
    <property type="match status" value="1"/>
</dbReference>
<evidence type="ECO:0000256" key="3">
    <source>
        <dbReference type="ARBA" id="ARBA00023015"/>
    </source>
</evidence>
<feature type="compositionally biased region" description="Polar residues" evidence="6">
    <location>
        <begin position="188"/>
        <end position="197"/>
    </location>
</feature>
<dbReference type="Gramene" id="BGIOSGA013197-TA">
    <property type="protein sequence ID" value="BGIOSGA013197-PA"/>
    <property type="gene ID" value="BGIOSGA013197"/>
</dbReference>
<dbReference type="GO" id="GO:0003700">
    <property type="term" value="F:DNA-binding transcription factor activity"/>
    <property type="evidence" value="ECO:0007669"/>
    <property type="project" value="InterPro"/>
</dbReference>
<dbReference type="HOGENOM" id="CLU_030314_2_0_1"/>
<keyword evidence="4" id="KW-0804">Transcription</keyword>
<keyword evidence="9" id="KW-1185">Reference proteome</keyword>
<dbReference type="InterPro" id="IPR011598">
    <property type="entry name" value="bHLH_dom"/>
</dbReference>
<keyword evidence="3" id="KW-0805">Transcription regulation</keyword>
<comment type="subcellular location">
    <subcellularLocation>
        <location evidence="1">Nucleus</location>
    </subcellularLocation>
</comment>
<dbReference type="Proteomes" id="UP000007015">
    <property type="component" value="Chromosome 3"/>
</dbReference>
<dbReference type="STRING" id="39946.A2XJY8"/>
<dbReference type="CDD" id="cd11445">
    <property type="entry name" value="bHLH_AtPIF_like"/>
    <property type="match status" value="1"/>
</dbReference>
<dbReference type="GO" id="GO:0046983">
    <property type="term" value="F:protein dimerization activity"/>
    <property type="evidence" value="ECO:0007669"/>
    <property type="project" value="InterPro"/>
</dbReference>
<organism evidence="8 9">
    <name type="scientific">Oryza sativa subsp. indica</name>
    <name type="common">Rice</name>
    <dbReference type="NCBI Taxonomy" id="39946"/>
    <lineage>
        <taxon>Eukaryota</taxon>
        <taxon>Viridiplantae</taxon>
        <taxon>Streptophyta</taxon>
        <taxon>Embryophyta</taxon>
        <taxon>Tracheophyta</taxon>
        <taxon>Spermatophyta</taxon>
        <taxon>Magnoliopsida</taxon>
        <taxon>Liliopsida</taxon>
        <taxon>Poales</taxon>
        <taxon>Poaceae</taxon>
        <taxon>BOP clade</taxon>
        <taxon>Oryzoideae</taxon>
        <taxon>Oryzeae</taxon>
        <taxon>Oryzinae</taxon>
        <taxon>Oryza</taxon>
        <taxon>Oryza sativa</taxon>
    </lineage>
</organism>